<gene>
    <name evidence="2" type="ORF">SEMRO_364_G127020.1</name>
</gene>
<accession>A0A9N8HBI5</accession>
<comment type="caution">
    <text evidence="2">The sequence shown here is derived from an EMBL/GenBank/DDBJ whole genome shotgun (WGS) entry which is preliminary data.</text>
</comment>
<sequence>MTINSCGYTEEEVLDRSRDASSSSVESSESNAPHNFDNEDGQLEPDERPSREEHPAPGDSSLPPMSLVDLLLPSIADLPYPYTDDRVRVPAGHDDLLATVRAALAIMDEDDFGDDDEEEGNTHAVAYHRNEVQGQ</sequence>
<feature type="region of interest" description="Disordered" evidence="1">
    <location>
        <begin position="111"/>
        <end position="135"/>
    </location>
</feature>
<evidence type="ECO:0000313" key="2">
    <source>
        <dbReference type="EMBL" id="CAB9508853.1"/>
    </source>
</evidence>
<dbReference type="AlphaFoldDB" id="A0A9N8HBI5"/>
<keyword evidence="3" id="KW-1185">Reference proteome</keyword>
<feature type="compositionally biased region" description="Basic and acidic residues" evidence="1">
    <location>
        <begin position="45"/>
        <end position="56"/>
    </location>
</feature>
<proteinExistence type="predicted"/>
<dbReference type="EMBL" id="CAICTM010000363">
    <property type="protein sequence ID" value="CAB9508853.1"/>
    <property type="molecule type" value="Genomic_DNA"/>
</dbReference>
<feature type="region of interest" description="Disordered" evidence="1">
    <location>
        <begin position="1"/>
        <end position="66"/>
    </location>
</feature>
<reference evidence="2" key="1">
    <citation type="submission" date="2020-06" db="EMBL/GenBank/DDBJ databases">
        <authorList>
            <consortium name="Plant Systems Biology data submission"/>
        </authorList>
    </citation>
    <scope>NUCLEOTIDE SEQUENCE</scope>
    <source>
        <strain evidence="2">D6</strain>
    </source>
</reference>
<feature type="compositionally biased region" description="Low complexity" evidence="1">
    <location>
        <begin position="20"/>
        <end position="30"/>
    </location>
</feature>
<dbReference type="Proteomes" id="UP001153069">
    <property type="component" value="Unassembled WGS sequence"/>
</dbReference>
<organism evidence="2 3">
    <name type="scientific">Seminavis robusta</name>
    <dbReference type="NCBI Taxonomy" id="568900"/>
    <lineage>
        <taxon>Eukaryota</taxon>
        <taxon>Sar</taxon>
        <taxon>Stramenopiles</taxon>
        <taxon>Ochrophyta</taxon>
        <taxon>Bacillariophyta</taxon>
        <taxon>Bacillariophyceae</taxon>
        <taxon>Bacillariophycidae</taxon>
        <taxon>Naviculales</taxon>
        <taxon>Naviculaceae</taxon>
        <taxon>Seminavis</taxon>
    </lineage>
</organism>
<name>A0A9N8HBI5_9STRA</name>
<protein>
    <submittedName>
        <fullName evidence="2">Uncharacterized protein</fullName>
    </submittedName>
</protein>
<evidence type="ECO:0000256" key="1">
    <source>
        <dbReference type="SAM" id="MobiDB-lite"/>
    </source>
</evidence>
<evidence type="ECO:0000313" key="3">
    <source>
        <dbReference type="Proteomes" id="UP001153069"/>
    </source>
</evidence>